<dbReference type="Proteomes" id="UP000321595">
    <property type="component" value="Chromosome"/>
</dbReference>
<feature type="binding site" evidence="8">
    <location>
        <position position="92"/>
    </location>
    <ligand>
        <name>Fe(3+)</name>
        <dbReference type="ChEBI" id="CHEBI:29034"/>
    </ligand>
</feature>
<evidence type="ECO:0000313" key="11">
    <source>
        <dbReference type="Proteomes" id="UP000321595"/>
    </source>
</evidence>
<feature type="binding site" evidence="8">
    <location>
        <position position="338"/>
    </location>
    <ligand>
        <name>Fe(3+)</name>
        <dbReference type="ChEBI" id="CHEBI:29034"/>
    </ligand>
</feature>
<feature type="binding site" evidence="8">
    <location>
        <position position="92"/>
    </location>
    <ligand>
        <name>Zn(2+)</name>
        <dbReference type="ChEBI" id="CHEBI:29105"/>
    </ligand>
</feature>
<feature type="binding site" evidence="8">
    <location>
        <position position="101"/>
    </location>
    <ligand>
        <name>4-imidazolone-5-propanoate</name>
        <dbReference type="ChEBI" id="CHEBI:77893"/>
    </ligand>
</feature>
<evidence type="ECO:0000256" key="2">
    <source>
        <dbReference type="ARBA" id="ARBA00022490"/>
    </source>
</evidence>
<protein>
    <recommendedName>
        <fullName evidence="1 8">Imidazolonepropionase</fullName>
        <ecNumber evidence="1 8">3.5.2.7</ecNumber>
    </recommendedName>
    <alternativeName>
        <fullName evidence="8">Imidazolone-5-propionate hydrolase</fullName>
    </alternativeName>
</protein>
<evidence type="ECO:0000313" key="10">
    <source>
        <dbReference type="EMBL" id="QED28968.1"/>
    </source>
</evidence>
<keyword evidence="5 8" id="KW-0369">Histidine metabolism</keyword>
<comment type="subcellular location">
    <subcellularLocation>
        <location evidence="8">Cytoplasm</location>
    </subcellularLocation>
</comment>
<gene>
    <name evidence="8" type="primary">hutI</name>
    <name evidence="10" type="ORF">FRD01_17330</name>
</gene>
<dbReference type="SUPFAM" id="SSF51338">
    <property type="entry name" value="Composite domain of metallo-dependent hydrolases"/>
    <property type="match status" value="1"/>
</dbReference>
<feature type="binding site" evidence="8">
    <location>
        <position position="342"/>
    </location>
    <ligand>
        <name>N-formimidoyl-L-glutamate</name>
        <dbReference type="ChEBI" id="CHEBI:58928"/>
    </ligand>
</feature>
<dbReference type="GO" id="GO:0008270">
    <property type="term" value="F:zinc ion binding"/>
    <property type="evidence" value="ECO:0007669"/>
    <property type="project" value="UniProtKB-UniRule"/>
</dbReference>
<dbReference type="GO" id="GO:0019557">
    <property type="term" value="P:L-histidine catabolic process to glutamate and formate"/>
    <property type="evidence" value="ECO:0007669"/>
    <property type="project" value="UniProtKB-UniPathway"/>
</dbReference>
<feature type="binding site" evidence="8">
    <location>
        <position position="338"/>
    </location>
    <ligand>
        <name>Zn(2+)</name>
        <dbReference type="ChEBI" id="CHEBI:29105"/>
    </ligand>
</feature>
<comment type="pathway">
    <text evidence="8">Amino-acid degradation; L-histidine degradation into L-glutamate; N-formimidoyl-L-glutamate from L-histidine: step 3/3.</text>
</comment>
<evidence type="ECO:0000256" key="5">
    <source>
        <dbReference type="ARBA" id="ARBA00022808"/>
    </source>
</evidence>
<dbReference type="SUPFAM" id="SSF51556">
    <property type="entry name" value="Metallo-dependent hydrolases"/>
    <property type="match status" value="1"/>
</dbReference>
<evidence type="ECO:0000256" key="4">
    <source>
        <dbReference type="ARBA" id="ARBA00022801"/>
    </source>
</evidence>
<dbReference type="EC" id="3.5.2.7" evidence="1 8"/>
<comment type="cofactor">
    <cofactor evidence="8">
        <name>Zn(2+)</name>
        <dbReference type="ChEBI" id="CHEBI:29105"/>
    </cofactor>
    <cofactor evidence="8">
        <name>Fe(3+)</name>
        <dbReference type="ChEBI" id="CHEBI:29034"/>
    </cofactor>
    <text evidence="8">Binds 1 zinc or iron ion per subunit.</text>
</comment>
<dbReference type="NCBIfam" id="TIGR01224">
    <property type="entry name" value="hutI"/>
    <property type="match status" value="1"/>
</dbReference>
<keyword evidence="4 8" id="KW-0378">Hydrolase</keyword>
<evidence type="ECO:0000259" key="9">
    <source>
        <dbReference type="Pfam" id="PF07969"/>
    </source>
</evidence>
<dbReference type="Gene3D" id="3.20.20.140">
    <property type="entry name" value="Metal-dependent hydrolases"/>
    <property type="match status" value="1"/>
</dbReference>
<dbReference type="PANTHER" id="PTHR42752:SF1">
    <property type="entry name" value="IMIDAZOLONEPROPIONASE-RELATED"/>
    <property type="match status" value="1"/>
</dbReference>
<keyword evidence="7 8" id="KW-0408">Iron</keyword>
<dbReference type="RefSeq" id="WP_146961863.1">
    <property type="nucleotide sequence ID" value="NZ_CP042467.1"/>
</dbReference>
<feature type="binding site" evidence="8">
    <location>
        <position position="262"/>
    </location>
    <ligand>
        <name>Zn(2+)</name>
        <dbReference type="ChEBI" id="CHEBI:29105"/>
    </ligand>
</feature>
<feature type="binding site" evidence="8">
    <location>
        <position position="94"/>
    </location>
    <ligand>
        <name>Zn(2+)</name>
        <dbReference type="ChEBI" id="CHEBI:29105"/>
    </ligand>
</feature>
<proteinExistence type="inferred from homology"/>
<dbReference type="KEGG" id="bbae:FRD01_17330"/>
<dbReference type="PANTHER" id="PTHR42752">
    <property type="entry name" value="IMIDAZOLONEPROPIONASE"/>
    <property type="match status" value="1"/>
</dbReference>
<dbReference type="Gene3D" id="2.30.40.10">
    <property type="entry name" value="Urease, subunit C, domain 1"/>
    <property type="match status" value="1"/>
</dbReference>
<feature type="binding site" evidence="8">
    <location>
        <position position="197"/>
    </location>
    <ligand>
        <name>4-imidazolone-5-propanoate</name>
        <dbReference type="ChEBI" id="CHEBI:77893"/>
    </ligand>
</feature>
<dbReference type="InterPro" id="IPR005920">
    <property type="entry name" value="HutI"/>
</dbReference>
<dbReference type="GO" id="GO:0019556">
    <property type="term" value="P:L-histidine catabolic process to glutamate and formamide"/>
    <property type="evidence" value="ECO:0007669"/>
    <property type="project" value="UniProtKB-UniRule"/>
</dbReference>
<keyword evidence="11" id="KW-1185">Reference proteome</keyword>
<evidence type="ECO:0000256" key="8">
    <source>
        <dbReference type="HAMAP-Rule" id="MF_00372"/>
    </source>
</evidence>
<dbReference type="InterPro" id="IPR013108">
    <property type="entry name" value="Amidohydro_3"/>
</dbReference>
<keyword evidence="3 8" id="KW-0479">Metal-binding</keyword>
<evidence type="ECO:0000256" key="6">
    <source>
        <dbReference type="ARBA" id="ARBA00022833"/>
    </source>
</evidence>
<dbReference type="UniPathway" id="UPA00379">
    <property type="reaction ID" value="UER00551"/>
</dbReference>
<dbReference type="InterPro" id="IPR011059">
    <property type="entry name" value="Metal-dep_hydrolase_composite"/>
</dbReference>
<dbReference type="HAMAP" id="MF_00372">
    <property type="entry name" value="HutI"/>
    <property type="match status" value="1"/>
</dbReference>
<sequence>MSDFGVDPQTFVVHAAQALTMPEHAEALHHWDPTRIVDRDHEILGLIEDACILVENGVMTFVGPWSERPAGAKRDIPVMESLVVTPGWVECHTHSVFSGHRAAEFALRNAGRPYVEILEAGGGILETAARLGRTSQRELEDLLVPRVLDFLRRGVTCLEIKSGYGLSTQDELKMLRAVKNVQPHVPTELVGTFLGAHAIPKKYQSDRRAYIDLVINEMIPKVAEEELARYCDVFCDRGAFDAAESREILLAGREHGLIPRIHADELTDANAARLAAEIGCASADHLEFTPSEVFEQMAKADVVAVLMPAVNLFLGTTGHMAKAREILEAGCEVALSTDFNPGSAMTQDIALMTTLACTLYKMSPGEALRAVTIGAAKALRREDIGRLRPGLRANLAMFNVPDFSVIPYHFGTNHTEAVVANGEFVYWTDDQDIEE</sequence>
<keyword evidence="6 8" id="KW-0862">Zinc</keyword>
<dbReference type="InterPro" id="IPR032466">
    <property type="entry name" value="Metal_Hydrolase"/>
</dbReference>
<comment type="function">
    <text evidence="8">Catalyzes the hydrolytic cleavage of the carbon-nitrogen bond in imidazolone-5-propanoate to yield N-formimidoyl-L-glutamate. It is the third step in the universal histidine degradation pathway.</text>
</comment>
<comment type="similarity">
    <text evidence="8">Belongs to the metallo-dependent hydrolases superfamily. HutI family.</text>
</comment>
<dbReference type="AlphaFoldDB" id="A0A5B8XVL2"/>
<evidence type="ECO:0000256" key="3">
    <source>
        <dbReference type="ARBA" id="ARBA00022723"/>
    </source>
</evidence>
<reference evidence="10 11" key="1">
    <citation type="submission" date="2019-08" db="EMBL/GenBank/DDBJ databases">
        <authorList>
            <person name="Liang Q."/>
        </authorList>
    </citation>
    <scope>NUCLEOTIDE SEQUENCE [LARGE SCALE GENOMIC DNA]</scope>
    <source>
        <strain evidence="10 11">V1718</strain>
    </source>
</reference>
<name>A0A5B8XVL2_9DELT</name>
<dbReference type="GO" id="GO:0050480">
    <property type="term" value="F:imidazolonepropionase activity"/>
    <property type="evidence" value="ECO:0007669"/>
    <property type="project" value="UniProtKB-UniRule"/>
</dbReference>
<dbReference type="GO" id="GO:0005506">
    <property type="term" value="F:iron ion binding"/>
    <property type="evidence" value="ECO:0007669"/>
    <property type="project" value="UniProtKB-UniRule"/>
</dbReference>
<feature type="binding site" evidence="8">
    <location>
        <position position="343"/>
    </location>
    <ligand>
        <name>4-imidazolone-5-propanoate</name>
        <dbReference type="ChEBI" id="CHEBI:77893"/>
    </ligand>
</feature>
<comment type="catalytic activity">
    <reaction evidence="8">
        <text>4-imidazolone-5-propanoate + H2O = N-formimidoyl-L-glutamate</text>
        <dbReference type="Rhea" id="RHEA:23660"/>
        <dbReference type="ChEBI" id="CHEBI:15377"/>
        <dbReference type="ChEBI" id="CHEBI:58928"/>
        <dbReference type="ChEBI" id="CHEBI:77893"/>
        <dbReference type="EC" id="3.5.2.7"/>
    </reaction>
</comment>
<feature type="binding site" evidence="8">
    <location>
        <position position="164"/>
    </location>
    <ligand>
        <name>4-imidazolone-5-propanoate</name>
        <dbReference type="ChEBI" id="CHEBI:77893"/>
    </ligand>
</feature>
<feature type="binding site" evidence="8">
    <location>
        <position position="262"/>
    </location>
    <ligand>
        <name>Fe(3+)</name>
        <dbReference type="ChEBI" id="CHEBI:29034"/>
    </ligand>
</feature>
<evidence type="ECO:0000256" key="1">
    <source>
        <dbReference type="ARBA" id="ARBA00012864"/>
    </source>
</evidence>
<feature type="binding site" evidence="8">
    <location>
        <position position="94"/>
    </location>
    <ligand>
        <name>Fe(3+)</name>
        <dbReference type="ChEBI" id="CHEBI:29034"/>
    </ligand>
</feature>
<evidence type="ECO:0000256" key="7">
    <source>
        <dbReference type="ARBA" id="ARBA00023004"/>
    </source>
</evidence>
<feature type="domain" description="Amidohydrolase 3" evidence="9">
    <location>
        <begin position="133"/>
        <end position="426"/>
    </location>
</feature>
<dbReference type="EMBL" id="CP042467">
    <property type="protein sequence ID" value="QED28968.1"/>
    <property type="molecule type" value="Genomic_DNA"/>
</dbReference>
<dbReference type="OrthoDB" id="9807210at2"/>
<feature type="binding site" evidence="8">
    <location>
        <position position="265"/>
    </location>
    <ligand>
        <name>4-imidazolone-5-propanoate</name>
        <dbReference type="ChEBI" id="CHEBI:77893"/>
    </ligand>
</feature>
<feature type="binding site" evidence="8">
    <location>
        <position position="340"/>
    </location>
    <ligand>
        <name>N-formimidoyl-L-glutamate</name>
        <dbReference type="ChEBI" id="CHEBI:58928"/>
    </ligand>
</feature>
<accession>A0A5B8XVL2</accession>
<organism evidence="10 11">
    <name type="scientific">Microvenator marinus</name>
    <dbReference type="NCBI Taxonomy" id="2600177"/>
    <lineage>
        <taxon>Bacteria</taxon>
        <taxon>Deltaproteobacteria</taxon>
        <taxon>Bradymonadales</taxon>
        <taxon>Microvenatoraceae</taxon>
        <taxon>Microvenator</taxon>
    </lineage>
</organism>
<feature type="binding site" evidence="8">
    <location>
        <position position="164"/>
    </location>
    <ligand>
        <name>N-formimidoyl-L-glutamate</name>
        <dbReference type="ChEBI" id="CHEBI:58928"/>
    </ligand>
</feature>
<keyword evidence="2 8" id="KW-0963">Cytoplasm</keyword>
<dbReference type="GO" id="GO:0005737">
    <property type="term" value="C:cytoplasm"/>
    <property type="evidence" value="ECO:0007669"/>
    <property type="project" value="UniProtKB-SubCell"/>
</dbReference>
<dbReference type="Pfam" id="PF07969">
    <property type="entry name" value="Amidohydro_3"/>
    <property type="match status" value="1"/>
</dbReference>
<dbReference type="FunFam" id="3.20.20.140:FF:000007">
    <property type="entry name" value="Imidazolonepropionase"/>
    <property type="match status" value="1"/>
</dbReference>